<dbReference type="PATRIC" id="fig|1433126.3.peg.1349"/>
<dbReference type="GO" id="GO:0008061">
    <property type="term" value="F:chitin binding"/>
    <property type="evidence" value="ECO:0007669"/>
    <property type="project" value="InterPro"/>
</dbReference>
<dbReference type="SMART" id="SM00636">
    <property type="entry name" value="Glyco_18"/>
    <property type="match status" value="1"/>
</dbReference>
<dbReference type="InterPro" id="IPR050314">
    <property type="entry name" value="Glycosyl_Hydrlase_18"/>
</dbReference>
<dbReference type="HOGENOM" id="CLU_703609_0_0_10"/>
<dbReference type="Gene3D" id="3.10.50.10">
    <property type="match status" value="1"/>
</dbReference>
<dbReference type="Gene3D" id="3.20.20.80">
    <property type="entry name" value="Glycosidases"/>
    <property type="match status" value="1"/>
</dbReference>
<accession>A0A060R803</accession>
<evidence type="ECO:0000313" key="7">
    <source>
        <dbReference type="Proteomes" id="UP000027616"/>
    </source>
</evidence>
<keyword evidence="3" id="KW-0119">Carbohydrate metabolism</keyword>
<name>A0A060R803_9BACT</name>
<dbReference type="STRING" id="1433126.BN938_1365"/>
<protein>
    <recommendedName>
        <fullName evidence="2">chitinase</fullName>
        <ecNumber evidence="2">3.2.1.14</ecNumber>
    </recommendedName>
</protein>
<keyword evidence="3" id="KW-0624">Polysaccharide degradation</keyword>
<dbReference type="InterPro" id="IPR017853">
    <property type="entry name" value="GH"/>
</dbReference>
<keyword evidence="6" id="KW-0378">Hydrolase</keyword>
<keyword evidence="3" id="KW-0146">Chitin degradation</keyword>
<gene>
    <name evidence="6" type="ORF">BN938_1365</name>
</gene>
<dbReference type="PANTHER" id="PTHR11177:SF317">
    <property type="entry name" value="CHITINASE 12-RELATED"/>
    <property type="match status" value="1"/>
</dbReference>
<evidence type="ECO:0000313" key="6">
    <source>
        <dbReference type="EMBL" id="CDN31452.1"/>
    </source>
</evidence>
<dbReference type="AlphaFoldDB" id="A0A060R803"/>
<dbReference type="SUPFAM" id="SSF51445">
    <property type="entry name" value="(Trans)glycosidases"/>
    <property type="match status" value="1"/>
</dbReference>
<dbReference type="KEGG" id="rbc:BN938_1365"/>
<feature type="domain" description="GH18" evidence="5">
    <location>
        <begin position="52"/>
        <end position="376"/>
    </location>
</feature>
<dbReference type="GO" id="GO:0008843">
    <property type="term" value="F:endochitinase activity"/>
    <property type="evidence" value="ECO:0007669"/>
    <property type="project" value="UniProtKB-EC"/>
</dbReference>
<feature type="chain" id="PRO_5001586369" description="chitinase" evidence="4">
    <location>
        <begin position="26"/>
        <end position="392"/>
    </location>
</feature>
<sequence length="392" mass="44992">MKVIAKLFLLLCALPLVMCSSKDPAPINPEKPEEPEVILPDKVIPKFIHSTYIVGNRLTANQISNSNFGKFSFMYLMAYPNFVATDFDLPTNDLFSKYVTNFNSTNLEIQFTAKAQSQNCKVLLSVAGTTEYAKIFQNTTRRARFAYIVAKLVEKYKYDGIEVDWEGEEVTISTHTALMNDIRTELNKSEKNLKKRLYLTTALAEWRGYNEAQSKALSDAVDWINIMTYDMGGGTWGDTPSHNTPLNIIEQRLSSNFRHFDKKKIVIGLGNYGYAYKGLSPGVKYTRETIAAQSQSPGWNTIEEWILTKGWTEQWDDVAKCPYFFSPDKSDFATCDNLRSLDHKIEWIVKEGFRGEFWWVFNCDYHDPLAGETFGTNTQIDHVEKRWKELIK</sequence>
<keyword evidence="4" id="KW-0732">Signal</keyword>
<dbReference type="InterPro" id="IPR001223">
    <property type="entry name" value="Glyco_hydro18_cat"/>
</dbReference>
<keyword evidence="7" id="KW-1185">Reference proteome</keyword>
<evidence type="ECO:0000259" key="5">
    <source>
        <dbReference type="PROSITE" id="PS51910"/>
    </source>
</evidence>
<dbReference type="GO" id="GO:0006032">
    <property type="term" value="P:chitin catabolic process"/>
    <property type="evidence" value="ECO:0007669"/>
    <property type="project" value="UniProtKB-KW"/>
</dbReference>
<reference evidence="6 7" key="1">
    <citation type="journal article" date="2015" name="Genome Announc.">
        <title>Complete Genome Sequence of the Novel Leech Symbiont Mucinivorans hirudinis M3T.</title>
        <authorList>
            <person name="Nelson M.C."/>
            <person name="Bomar L."/>
            <person name="Graf J."/>
        </authorList>
    </citation>
    <scope>NUCLEOTIDE SEQUENCE [LARGE SCALE GENOMIC DNA]</scope>
    <source>
        <strain evidence="7">M3</strain>
    </source>
</reference>
<dbReference type="GO" id="GO:0005975">
    <property type="term" value="P:carbohydrate metabolic process"/>
    <property type="evidence" value="ECO:0007669"/>
    <property type="project" value="InterPro"/>
</dbReference>
<comment type="catalytic activity">
    <reaction evidence="1">
        <text>Random endo-hydrolysis of N-acetyl-beta-D-glucosaminide (1-&gt;4)-beta-linkages in chitin and chitodextrins.</text>
        <dbReference type="EC" id="3.2.1.14"/>
    </reaction>
</comment>
<dbReference type="EC" id="3.2.1.14" evidence="2"/>
<dbReference type="PROSITE" id="PS51910">
    <property type="entry name" value="GH18_2"/>
    <property type="match status" value="1"/>
</dbReference>
<keyword evidence="6" id="KW-0326">Glycosidase</keyword>
<dbReference type="Pfam" id="PF00704">
    <property type="entry name" value="Glyco_hydro_18"/>
    <property type="match status" value="1"/>
</dbReference>
<dbReference type="PANTHER" id="PTHR11177">
    <property type="entry name" value="CHITINASE"/>
    <property type="match status" value="1"/>
</dbReference>
<dbReference type="InterPro" id="IPR011583">
    <property type="entry name" value="Chitinase_II/V-like_cat"/>
</dbReference>
<proteinExistence type="predicted"/>
<dbReference type="eggNOG" id="COG3325">
    <property type="taxonomic scope" value="Bacteria"/>
</dbReference>
<dbReference type="Proteomes" id="UP000027616">
    <property type="component" value="Chromosome I"/>
</dbReference>
<evidence type="ECO:0000256" key="3">
    <source>
        <dbReference type="ARBA" id="ARBA00023024"/>
    </source>
</evidence>
<dbReference type="InterPro" id="IPR029070">
    <property type="entry name" value="Chitinase_insertion_sf"/>
</dbReference>
<evidence type="ECO:0000256" key="1">
    <source>
        <dbReference type="ARBA" id="ARBA00000822"/>
    </source>
</evidence>
<dbReference type="SUPFAM" id="SSF54556">
    <property type="entry name" value="Chitinase insertion domain"/>
    <property type="match status" value="1"/>
</dbReference>
<dbReference type="EMBL" id="HG934468">
    <property type="protein sequence ID" value="CDN31452.1"/>
    <property type="molecule type" value="Genomic_DNA"/>
</dbReference>
<evidence type="ECO:0000256" key="4">
    <source>
        <dbReference type="SAM" id="SignalP"/>
    </source>
</evidence>
<evidence type="ECO:0000256" key="2">
    <source>
        <dbReference type="ARBA" id="ARBA00012729"/>
    </source>
</evidence>
<organism evidence="6 7">
    <name type="scientific">Mucinivorans hirudinis</name>
    <dbReference type="NCBI Taxonomy" id="1433126"/>
    <lineage>
        <taxon>Bacteria</taxon>
        <taxon>Pseudomonadati</taxon>
        <taxon>Bacteroidota</taxon>
        <taxon>Bacteroidia</taxon>
        <taxon>Bacteroidales</taxon>
        <taxon>Rikenellaceae</taxon>
        <taxon>Mucinivorans</taxon>
    </lineage>
</organism>
<feature type="signal peptide" evidence="4">
    <location>
        <begin position="1"/>
        <end position="25"/>
    </location>
</feature>